<reference evidence="2" key="1">
    <citation type="submission" date="2022-11" db="UniProtKB">
        <authorList>
            <consortium name="WormBaseParasite"/>
        </authorList>
    </citation>
    <scope>IDENTIFICATION</scope>
</reference>
<dbReference type="Gene3D" id="3.40.50.300">
    <property type="entry name" value="P-loop containing nucleotide triphosphate hydrolases"/>
    <property type="match status" value="1"/>
</dbReference>
<dbReference type="AlphaFoldDB" id="A0A914YJ43"/>
<keyword evidence="1" id="KW-1185">Reference proteome</keyword>
<name>A0A914YJ43_9BILA</name>
<protein>
    <submittedName>
        <fullName evidence="2">Uncharacterized protein</fullName>
    </submittedName>
</protein>
<dbReference type="SUPFAM" id="SSF52540">
    <property type="entry name" value="P-loop containing nucleoside triphosphate hydrolases"/>
    <property type="match status" value="1"/>
</dbReference>
<accession>A0A914YJ43</accession>
<sequence length="90" mass="10087">MIRISEEGPESEMKEYQQDEKALIKKLQQLHNGSYLLIPKNSADILILGLKNAGKSAMANALQKLEIVDGGKSIEEMSYNEMDCCDEIIK</sequence>
<organism evidence="1 2">
    <name type="scientific">Panagrolaimus superbus</name>
    <dbReference type="NCBI Taxonomy" id="310955"/>
    <lineage>
        <taxon>Eukaryota</taxon>
        <taxon>Metazoa</taxon>
        <taxon>Ecdysozoa</taxon>
        <taxon>Nematoda</taxon>
        <taxon>Chromadorea</taxon>
        <taxon>Rhabditida</taxon>
        <taxon>Tylenchina</taxon>
        <taxon>Panagrolaimomorpha</taxon>
        <taxon>Panagrolaimoidea</taxon>
        <taxon>Panagrolaimidae</taxon>
        <taxon>Panagrolaimus</taxon>
    </lineage>
</organism>
<dbReference type="InterPro" id="IPR027417">
    <property type="entry name" value="P-loop_NTPase"/>
</dbReference>
<dbReference type="WBParaSite" id="PSU_v2.g19528.t1">
    <property type="protein sequence ID" value="PSU_v2.g19528.t1"/>
    <property type="gene ID" value="PSU_v2.g19528"/>
</dbReference>
<dbReference type="Proteomes" id="UP000887577">
    <property type="component" value="Unplaced"/>
</dbReference>
<evidence type="ECO:0000313" key="2">
    <source>
        <dbReference type="WBParaSite" id="PSU_v2.g19528.t1"/>
    </source>
</evidence>
<evidence type="ECO:0000313" key="1">
    <source>
        <dbReference type="Proteomes" id="UP000887577"/>
    </source>
</evidence>
<proteinExistence type="predicted"/>